<accession>A0A929RQU0</accession>
<dbReference type="AlphaFoldDB" id="A0A929RQU0"/>
<dbReference type="Proteomes" id="UP000759246">
    <property type="component" value="Unassembled WGS sequence"/>
</dbReference>
<evidence type="ECO:0000313" key="1">
    <source>
        <dbReference type="EMBL" id="MBF0967472.1"/>
    </source>
</evidence>
<gene>
    <name evidence="1" type="ORF">HXK09_10145</name>
</gene>
<reference evidence="1" key="1">
    <citation type="submission" date="2020-04" db="EMBL/GenBank/DDBJ databases">
        <title>Deep metagenomics examines the oral microbiome during advanced dental caries in children, revealing novel taxa and co-occurrences with host molecules.</title>
        <authorList>
            <person name="Baker J.L."/>
            <person name="Morton J.T."/>
            <person name="Dinis M."/>
            <person name="Alvarez R."/>
            <person name="Tran N.C."/>
            <person name="Knight R."/>
            <person name="Edlund A."/>
        </authorList>
    </citation>
    <scope>NUCLEOTIDE SEQUENCE</scope>
    <source>
        <strain evidence="1">JCVI_30_bin.13</strain>
    </source>
</reference>
<sequence length="97" mass="11072">MRKRSNRADAKMNADLQRWLIESGEAEELVAFLREERARHPVLPPRVAVTTSLDVDIFDAMMARASSEGITSRSGALRAAVREWVRDVERQPELHED</sequence>
<organism evidence="1 2">
    <name type="scientific">Actinomyces bouchesdurhonensis</name>
    <dbReference type="NCBI Taxonomy" id="1852361"/>
    <lineage>
        <taxon>Bacteria</taxon>
        <taxon>Bacillati</taxon>
        <taxon>Actinomycetota</taxon>
        <taxon>Actinomycetes</taxon>
        <taxon>Actinomycetales</taxon>
        <taxon>Actinomycetaceae</taxon>
        <taxon>Actinomyces</taxon>
    </lineage>
</organism>
<protein>
    <submittedName>
        <fullName evidence="1">CopG family transcriptional regulator</fullName>
    </submittedName>
</protein>
<comment type="caution">
    <text evidence="1">The sequence shown here is derived from an EMBL/GenBank/DDBJ whole genome shotgun (WGS) entry which is preliminary data.</text>
</comment>
<name>A0A929RQU0_9ACTO</name>
<evidence type="ECO:0000313" key="2">
    <source>
        <dbReference type="Proteomes" id="UP000759246"/>
    </source>
</evidence>
<dbReference type="EMBL" id="JABZGF010000504">
    <property type="protein sequence ID" value="MBF0967472.1"/>
    <property type="molecule type" value="Genomic_DNA"/>
</dbReference>
<proteinExistence type="predicted"/>